<evidence type="ECO:0000256" key="9">
    <source>
        <dbReference type="ARBA" id="ARBA00047365"/>
    </source>
</evidence>
<dbReference type="RefSeq" id="WP_125137437.1">
    <property type="nucleotide sequence ID" value="NZ_LR130778.1"/>
</dbReference>
<dbReference type="OrthoDB" id="9782387at2"/>
<dbReference type="AlphaFoldDB" id="A0A3P7S071"/>
<dbReference type="EMBL" id="LR130778">
    <property type="protein sequence ID" value="VDN48286.1"/>
    <property type="molecule type" value="Genomic_DNA"/>
</dbReference>
<evidence type="ECO:0000256" key="8">
    <source>
        <dbReference type="ARBA" id="ARBA00023014"/>
    </source>
</evidence>
<dbReference type="InterPro" id="IPR007197">
    <property type="entry name" value="rSAM"/>
</dbReference>
<comment type="catalytic activity">
    <reaction evidence="9">
        <text>glycyl-[protein] + reduced [flavodoxin] + S-adenosyl-L-methionine = glycin-2-yl radical-[protein] + semiquinone [flavodoxin] + 5'-deoxyadenosine + L-methionine + H(+)</text>
        <dbReference type="Rhea" id="RHEA:61976"/>
        <dbReference type="Rhea" id="RHEA-COMP:10622"/>
        <dbReference type="Rhea" id="RHEA-COMP:14480"/>
        <dbReference type="Rhea" id="RHEA-COMP:15993"/>
        <dbReference type="Rhea" id="RHEA-COMP:15994"/>
        <dbReference type="ChEBI" id="CHEBI:15378"/>
        <dbReference type="ChEBI" id="CHEBI:17319"/>
        <dbReference type="ChEBI" id="CHEBI:29947"/>
        <dbReference type="ChEBI" id="CHEBI:32722"/>
        <dbReference type="ChEBI" id="CHEBI:57618"/>
        <dbReference type="ChEBI" id="CHEBI:57844"/>
        <dbReference type="ChEBI" id="CHEBI:59789"/>
        <dbReference type="ChEBI" id="CHEBI:140311"/>
    </reaction>
</comment>
<dbReference type="InterPro" id="IPR017900">
    <property type="entry name" value="4Fe4S_Fe_S_CS"/>
</dbReference>
<dbReference type="InterPro" id="IPR034457">
    <property type="entry name" value="Organic_radical-activating"/>
</dbReference>
<organism evidence="12 13">
    <name type="scientific">Petrocella atlantisensis</name>
    <dbReference type="NCBI Taxonomy" id="2173034"/>
    <lineage>
        <taxon>Bacteria</taxon>
        <taxon>Bacillati</taxon>
        <taxon>Bacillota</taxon>
        <taxon>Clostridia</taxon>
        <taxon>Lachnospirales</taxon>
        <taxon>Vallitaleaceae</taxon>
        <taxon>Petrocella</taxon>
    </lineage>
</organism>
<keyword evidence="8" id="KW-0411">Iron-sulfur</keyword>
<dbReference type="PANTHER" id="PTHR30352:SF4">
    <property type="entry name" value="PYRUVATE FORMATE-LYASE 2-ACTIVATING ENZYME"/>
    <property type="match status" value="1"/>
</dbReference>
<dbReference type="GO" id="GO:0051539">
    <property type="term" value="F:4 iron, 4 sulfur cluster binding"/>
    <property type="evidence" value="ECO:0007669"/>
    <property type="project" value="UniProtKB-KW"/>
</dbReference>
<name>A0A3P7S071_9FIRM</name>
<keyword evidence="3" id="KW-0004">4Fe-4S</keyword>
<reference evidence="12 13" key="1">
    <citation type="submission" date="2018-09" db="EMBL/GenBank/DDBJ databases">
        <authorList>
            <person name="Postec A."/>
        </authorList>
    </citation>
    <scope>NUCLEOTIDE SEQUENCE [LARGE SCALE GENOMIC DNA]</scope>
    <source>
        <strain evidence="12">70B-A</strain>
    </source>
</reference>
<evidence type="ECO:0000256" key="1">
    <source>
        <dbReference type="ARBA" id="ARBA00001966"/>
    </source>
</evidence>
<dbReference type="SFLD" id="SFLDG01118">
    <property type="entry name" value="activating_enzymes__group_2"/>
    <property type="match status" value="1"/>
</dbReference>
<dbReference type="Pfam" id="PF13353">
    <property type="entry name" value="Fer4_12"/>
    <property type="match status" value="1"/>
</dbReference>
<keyword evidence="5" id="KW-0479">Metal-binding</keyword>
<dbReference type="PROSITE" id="PS51918">
    <property type="entry name" value="RADICAL_SAM"/>
    <property type="match status" value="1"/>
</dbReference>
<dbReference type="GO" id="GO:0046872">
    <property type="term" value="F:metal ion binding"/>
    <property type="evidence" value="ECO:0007669"/>
    <property type="project" value="UniProtKB-KW"/>
</dbReference>
<keyword evidence="7" id="KW-0408">Iron</keyword>
<dbReference type="PIRSF" id="PIRSF000371">
    <property type="entry name" value="PFL_act_enz"/>
    <property type="match status" value="1"/>
</dbReference>
<evidence type="ECO:0000313" key="13">
    <source>
        <dbReference type="Proteomes" id="UP000279029"/>
    </source>
</evidence>
<evidence type="ECO:0000256" key="7">
    <source>
        <dbReference type="ARBA" id="ARBA00023004"/>
    </source>
</evidence>
<dbReference type="Gene3D" id="3.30.70.20">
    <property type="match status" value="1"/>
</dbReference>
<dbReference type="Gene3D" id="3.80.30.10">
    <property type="entry name" value="pyruvate-formate lyase- activating enzyme"/>
    <property type="match status" value="1"/>
</dbReference>
<keyword evidence="4" id="KW-0949">S-adenosyl-L-methionine</keyword>
<dbReference type="SUPFAM" id="SSF102114">
    <property type="entry name" value="Radical SAM enzymes"/>
    <property type="match status" value="1"/>
</dbReference>
<dbReference type="PANTHER" id="PTHR30352">
    <property type="entry name" value="PYRUVATE FORMATE-LYASE-ACTIVATING ENZYME"/>
    <property type="match status" value="1"/>
</dbReference>
<dbReference type="InterPro" id="IPR040074">
    <property type="entry name" value="BssD/PflA/YjjW"/>
</dbReference>
<dbReference type="Proteomes" id="UP000279029">
    <property type="component" value="Chromosome"/>
</dbReference>
<dbReference type="InterPro" id="IPR058240">
    <property type="entry name" value="rSAM_sf"/>
</dbReference>
<keyword evidence="6" id="KW-0560">Oxidoreductase</keyword>
<dbReference type="InterPro" id="IPR012839">
    <property type="entry name" value="Organic_radical_activase"/>
</dbReference>
<evidence type="ECO:0000256" key="6">
    <source>
        <dbReference type="ARBA" id="ARBA00023002"/>
    </source>
</evidence>
<dbReference type="PROSITE" id="PS01087">
    <property type="entry name" value="RADICAL_ACTIVATING"/>
    <property type="match status" value="1"/>
</dbReference>
<sequence length="301" mass="34040">MQESKGMVFNIQKFSLHDGPGIRTVIFFKGCPLHCPWCSNPESLSKNVQITWNKNTCTGCHDCIRACPEKAIKSVDENIVIDEDLCTGCLLCTQICPTNSLGFEGKLYSIDGIMKEVLKDTPFYEESGGGITLSGGEVLLQANFATKLLKTAKKHHIHTAAETTCYTDQDTFNNFIQYLDLLLCDIKHYDSDKHEKIVGVPLNNILDNIRLAVSQKKEIIARIPVIPDFNYSIDDAEHFCMLLKSLKIRNVNLLPYHNYGENKYALLNKPYPMAGYDPIHKDDPEYIDYVNVFKHHGFVVS</sequence>
<dbReference type="SUPFAM" id="SSF54862">
    <property type="entry name" value="4Fe-4S ferredoxins"/>
    <property type="match status" value="1"/>
</dbReference>
<dbReference type="GO" id="GO:0016491">
    <property type="term" value="F:oxidoreductase activity"/>
    <property type="evidence" value="ECO:0007669"/>
    <property type="project" value="UniProtKB-KW"/>
</dbReference>
<evidence type="ECO:0000256" key="5">
    <source>
        <dbReference type="ARBA" id="ARBA00022723"/>
    </source>
</evidence>
<comment type="similarity">
    <text evidence="2">Belongs to the organic radical-activating enzymes family.</text>
</comment>
<dbReference type="SFLD" id="SFLDS00029">
    <property type="entry name" value="Radical_SAM"/>
    <property type="match status" value="1"/>
</dbReference>
<comment type="cofactor">
    <cofactor evidence="1">
        <name>[4Fe-4S] cluster</name>
        <dbReference type="ChEBI" id="CHEBI:49883"/>
    </cofactor>
</comment>
<dbReference type="PROSITE" id="PS51379">
    <property type="entry name" value="4FE4S_FER_2"/>
    <property type="match status" value="2"/>
</dbReference>
<dbReference type="NCBIfam" id="TIGR02494">
    <property type="entry name" value="PFLE_PFLC"/>
    <property type="match status" value="1"/>
</dbReference>
<dbReference type="InterPro" id="IPR001989">
    <property type="entry name" value="Radical_activat_CS"/>
</dbReference>
<dbReference type="InterPro" id="IPR017896">
    <property type="entry name" value="4Fe4S_Fe-S-bd"/>
</dbReference>
<feature type="domain" description="4Fe-4S ferredoxin-type" evidence="10">
    <location>
        <begin position="77"/>
        <end position="106"/>
    </location>
</feature>
<evidence type="ECO:0000259" key="10">
    <source>
        <dbReference type="PROSITE" id="PS51379"/>
    </source>
</evidence>
<proteinExistence type="inferred from homology"/>
<evidence type="ECO:0000256" key="2">
    <source>
        <dbReference type="ARBA" id="ARBA00009777"/>
    </source>
</evidence>
<evidence type="ECO:0000313" key="12">
    <source>
        <dbReference type="EMBL" id="VDN48286.1"/>
    </source>
</evidence>
<dbReference type="KEGG" id="cbar:PATL70BA_2391"/>
<protein>
    <submittedName>
        <fullName evidence="12">Glycyl-radical enzyme activating protein</fullName>
    </submittedName>
</protein>
<dbReference type="SFLD" id="SFLDG01066">
    <property type="entry name" value="organic_radical-activating_enz"/>
    <property type="match status" value="1"/>
</dbReference>
<evidence type="ECO:0000256" key="3">
    <source>
        <dbReference type="ARBA" id="ARBA00022485"/>
    </source>
</evidence>
<accession>A0A3P7S071</accession>
<evidence type="ECO:0000256" key="4">
    <source>
        <dbReference type="ARBA" id="ARBA00022691"/>
    </source>
</evidence>
<feature type="domain" description="4Fe-4S ferredoxin-type" evidence="10">
    <location>
        <begin position="48"/>
        <end position="76"/>
    </location>
</feature>
<feature type="domain" description="Radical SAM core" evidence="11">
    <location>
        <begin position="17"/>
        <end position="299"/>
    </location>
</feature>
<gene>
    <name evidence="12" type="ORF">PATL70BA_2391</name>
</gene>
<evidence type="ECO:0000259" key="11">
    <source>
        <dbReference type="PROSITE" id="PS51918"/>
    </source>
</evidence>
<keyword evidence="13" id="KW-1185">Reference proteome</keyword>
<dbReference type="PROSITE" id="PS00198">
    <property type="entry name" value="4FE4S_FER_1"/>
    <property type="match status" value="1"/>
</dbReference>